<protein>
    <submittedName>
        <fullName evidence="2">Uncharacterized protein</fullName>
    </submittedName>
</protein>
<sequence>MRRVIVLYFALMMIALVGHVYTESTQAVPVGVGGMNLNSSVNSVVVEINAVFKNSGDP</sequence>
<keyword evidence="3" id="KW-1185">Reference proteome</keyword>
<dbReference type="AlphaFoldDB" id="A0AAV6HDP4"/>
<reference evidence="2" key="1">
    <citation type="submission" date="2020-10" db="EMBL/GenBank/DDBJ databases">
        <title>Chromosome-scale genome assembly of the Allis shad, Alosa alosa.</title>
        <authorList>
            <person name="Margot Z."/>
            <person name="Christophe K."/>
            <person name="Cabau C."/>
            <person name="Louis A."/>
            <person name="Berthelot C."/>
            <person name="Parey E."/>
            <person name="Roest Crollius H."/>
            <person name="Montfort J."/>
            <person name="Robinson-Rechavi M."/>
            <person name="Bucao C."/>
            <person name="Bouchez O."/>
            <person name="Gislard M."/>
            <person name="Lluch J."/>
            <person name="Milhes M."/>
            <person name="Lampietro C."/>
            <person name="Lopez Roques C."/>
            <person name="Donnadieu C."/>
            <person name="Braasch I."/>
            <person name="Desvignes T."/>
            <person name="Postlethwait J."/>
            <person name="Bobe J."/>
            <person name="Guiguen Y."/>
        </authorList>
    </citation>
    <scope>NUCLEOTIDE SEQUENCE</scope>
    <source>
        <strain evidence="2">M-15738</strain>
        <tissue evidence="2">Blood</tissue>
    </source>
</reference>
<feature type="signal peptide" evidence="1">
    <location>
        <begin position="1"/>
        <end position="22"/>
    </location>
</feature>
<comment type="caution">
    <text evidence="2">The sequence shown here is derived from an EMBL/GenBank/DDBJ whole genome shotgun (WGS) entry which is preliminary data.</text>
</comment>
<dbReference type="EMBL" id="JADWDJ010000002">
    <property type="protein sequence ID" value="KAG5284634.1"/>
    <property type="molecule type" value="Genomic_DNA"/>
</dbReference>
<organism evidence="2 3">
    <name type="scientific">Alosa alosa</name>
    <name type="common">allis shad</name>
    <dbReference type="NCBI Taxonomy" id="278164"/>
    <lineage>
        <taxon>Eukaryota</taxon>
        <taxon>Metazoa</taxon>
        <taxon>Chordata</taxon>
        <taxon>Craniata</taxon>
        <taxon>Vertebrata</taxon>
        <taxon>Euteleostomi</taxon>
        <taxon>Actinopterygii</taxon>
        <taxon>Neopterygii</taxon>
        <taxon>Teleostei</taxon>
        <taxon>Clupei</taxon>
        <taxon>Clupeiformes</taxon>
        <taxon>Clupeoidei</taxon>
        <taxon>Clupeidae</taxon>
        <taxon>Alosa</taxon>
    </lineage>
</organism>
<feature type="chain" id="PRO_5043383587" evidence="1">
    <location>
        <begin position="23"/>
        <end position="58"/>
    </location>
</feature>
<keyword evidence="1" id="KW-0732">Signal</keyword>
<name>A0AAV6HDP4_9TELE</name>
<evidence type="ECO:0000313" key="3">
    <source>
        <dbReference type="Proteomes" id="UP000823561"/>
    </source>
</evidence>
<gene>
    <name evidence="2" type="ORF">AALO_G00028830</name>
</gene>
<dbReference type="Proteomes" id="UP000823561">
    <property type="component" value="Chromosome 2"/>
</dbReference>
<accession>A0AAV6HDP4</accession>
<evidence type="ECO:0000313" key="2">
    <source>
        <dbReference type="EMBL" id="KAG5284634.1"/>
    </source>
</evidence>
<evidence type="ECO:0000256" key="1">
    <source>
        <dbReference type="SAM" id="SignalP"/>
    </source>
</evidence>
<proteinExistence type="predicted"/>